<feature type="transmembrane region" description="Helical" evidence="9">
    <location>
        <begin position="432"/>
        <end position="456"/>
    </location>
</feature>
<dbReference type="AlphaFoldDB" id="A0A1S3JGV5"/>
<dbReference type="Proteomes" id="UP000085678">
    <property type="component" value="Unplaced"/>
</dbReference>
<feature type="transmembrane region" description="Helical" evidence="9">
    <location>
        <begin position="336"/>
        <end position="356"/>
    </location>
</feature>
<dbReference type="STRING" id="7574.A0A1S3JGV5"/>
<dbReference type="GO" id="GO:0006886">
    <property type="term" value="P:intracellular protein transport"/>
    <property type="evidence" value="ECO:0007669"/>
    <property type="project" value="TreeGrafter"/>
</dbReference>
<dbReference type="GO" id="GO:0016055">
    <property type="term" value="P:Wnt signaling pathway"/>
    <property type="evidence" value="ECO:0007669"/>
    <property type="project" value="UniProtKB-KW"/>
</dbReference>
<dbReference type="KEGG" id="lak:106173158"/>
<dbReference type="InterPro" id="IPR053936">
    <property type="entry name" value="WLS_GOLD"/>
</dbReference>
<dbReference type="OrthoDB" id="5804250at2759"/>
<sequence length="545" mass="62590">MAGVVLETLSWKKLIALSIVLLICQIGFFLIGGKIAPSPHHVQQLLATKCIDEHKHGGHNHKHKLFWPRGAGSCTSVSTFEDQKIEEDEIGANQIVFAFQFPIPREGKELKMNKWFQYMIAVLGFEIKYKENNPMVENAVIDMDSRIAARSGNSDWIEIARSNEQRKLDCHLGEKKENDYYDCNMTAFFELGSVYYEDYLVNIRIPVHNNSAKNWGIGKVEDIWMHVIHQTGGFTQVWFIMKTCVFPVVLGIMIWYWRRIQQLPRLPNLLEKILFTLGLALTFLNLPIEWLTLAFNIPFMSLLSDIRQGIFYSVLMAFWIIFLGEHMLDDYERNRLVMYWKHLSAVILGCICLFIFELCEKGVQLANPFYSIWVTDTGTKLGLAFICLAGIAACVYFLFMLYMLVMVFINMRRKSTSLLHFSSSRRKYYQGLIFRFRFLLLVTVFCAALTVIFFIISQISEAQWKWGDEGVSLEYTSAFFTGVYGMWNVYVFSLMVLYAPSHKVITSAGGEDEDEDEDVIHLTPLTSEASTSSALASLARKATVD</sequence>
<evidence type="ECO:0000313" key="13">
    <source>
        <dbReference type="RefSeq" id="XP_013409640.1"/>
    </source>
</evidence>
<evidence type="ECO:0000256" key="2">
    <source>
        <dbReference type="ARBA" id="ARBA00008148"/>
    </source>
</evidence>
<keyword evidence="7" id="KW-0333">Golgi apparatus</keyword>
<evidence type="ECO:0000259" key="11">
    <source>
        <dbReference type="Pfam" id="PF21883"/>
    </source>
</evidence>
<gene>
    <name evidence="13" type="primary">LOC106173158</name>
</gene>
<feature type="transmembrane region" description="Helical" evidence="9">
    <location>
        <begin position="476"/>
        <end position="498"/>
    </location>
</feature>
<accession>A0A1S3JGV5</accession>
<keyword evidence="12" id="KW-1185">Reference proteome</keyword>
<evidence type="ECO:0000256" key="3">
    <source>
        <dbReference type="ARBA" id="ARBA00022473"/>
    </source>
</evidence>
<feature type="transmembrane region" description="Helical" evidence="9">
    <location>
        <begin position="237"/>
        <end position="257"/>
    </location>
</feature>
<dbReference type="GeneID" id="106173158"/>
<feature type="transmembrane region" description="Helical" evidence="9">
    <location>
        <begin position="306"/>
        <end position="324"/>
    </location>
</feature>
<evidence type="ECO:0000313" key="12">
    <source>
        <dbReference type="Proteomes" id="UP000085678"/>
    </source>
</evidence>
<evidence type="ECO:0000259" key="10">
    <source>
        <dbReference type="Pfam" id="PF06664"/>
    </source>
</evidence>
<evidence type="ECO:0000256" key="6">
    <source>
        <dbReference type="ARBA" id="ARBA00022989"/>
    </source>
</evidence>
<evidence type="ECO:0000256" key="8">
    <source>
        <dbReference type="ARBA" id="ARBA00023136"/>
    </source>
</evidence>
<proteinExistence type="inferred from homology"/>
<dbReference type="Pfam" id="PF21883">
    <property type="entry name" value="WLS_GOLD"/>
    <property type="match status" value="1"/>
</dbReference>
<dbReference type="Pfam" id="PF06664">
    <property type="entry name" value="WLS-like_TM"/>
    <property type="match status" value="1"/>
</dbReference>
<dbReference type="InterPro" id="IPR009551">
    <property type="entry name" value="Wntless"/>
</dbReference>
<keyword evidence="5 9" id="KW-0812">Transmembrane</keyword>
<name>A0A1S3JGV5_LINAN</name>
<keyword evidence="8 9" id="KW-0472">Membrane</keyword>
<dbReference type="RefSeq" id="XP_013409640.1">
    <property type="nucleotide sequence ID" value="XM_013554186.1"/>
</dbReference>
<dbReference type="PANTHER" id="PTHR13449:SF2">
    <property type="entry name" value="PROTEIN WNTLESS HOMOLOG"/>
    <property type="match status" value="1"/>
</dbReference>
<dbReference type="FunCoup" id="A0A1S3JGV5">
    <property type="interactions" value="757"/>
</dbReference>
<evidence type="ECO:0000256" key="4">
    <source>
        <dbReference type="ARBA" id="ARBA00022687"/>
    </source>
</evidence>
<feature type="transmembrane region" description="Helical" evidence="9">
    <location>
        <begin position="14"/>
        <end position="33"/>
    </location>
</feature>
<reference evidence="13" key="1">
    <citation type="submission" date="2025-08" db="UniProtKB">
        <authorList>
            <consortium name="RefSeq"/>
        </authorList>
    </citation>
    <scope>IDENTIFICATION</scope>
    <source>
        <tissue evidence="13">Gonads</tissue>
    </source>
</reference>
<protein>
    <submittedName>
        <fullName evidence="13">Protein wntless homolog</fullName>
    </submittedName>
</protein>
<keyword evidence="6 9" id="KW-1133">Transmembrane helix</keyword>
<feature type="transmembrane region" description="Helical" evidence="9">
    <location>
        <begin position="269"/>
        <end position="286"/>
    </location>
</feature>
<feature type="domain" description="Wntless GOLD" evidence="11">
    <location>
        <begin position="48"/>
        <end position="230"/>
    </location>
</feature>
<evidence type="ECO:0000256" key="7">
    <source>
        <dbReference type="ARBA" id="ARBA00023034"/>
    </source>
</evidence>
<dbReference type="GO" id="GO:0017147">
    <property type="term" value="F:Wnt-protein binding"/>
    <property type="evidence" value="ECO:0007669"/>
    <property type="project" value="InterPro"/>
</dbReference>
<dbReference type="InterPro" id="IPR047843">
    <property type="entry name" value="WLS-like_TM"/>
</dbReference>
<evidence type="ECO:0000256" key="9">
    <source>
        <dbReference type="SAM" id="Phobius"/>
    </source>
</evidence>
<evidence type="ECO:0000256" key="1">
    <source>
        <dbReference type="ARBA" id="ARBA00004653"/>
    </source>
</evidence>
<dbReference type="GO" id="GO:0061355">
    <property type="term" value="P:Wnt protein secretion"/>
    <property type="evidence" value="ECO:0007669"/>
    <property type="project" value="TreeGrafter"/>
</dbReference>
<comment type="similarity">
    <text evidence="2">Belongs to the wntless family.</text>
</comment>
<dbReference type="InParanoid" id="A0A1S3JGV5"/>
<comment type="subcellular location">
    <subcellularLocation>
        <location evidence="1">Golgi apparatus membrane</location>
        <topology evidence="1">Multi-pass membrane protein</topology>
    </subcellularLocation>
</comment>
<dbReference type="GO" id="GO:0000139">
    <property type="term" value="C:Golgi membrane"/>
    <property type="evidence" value="ECO:0007669"/>
    <property type="project" value="UniProtKB-SubCell"/>
</dbReference>
<organism evidence="12 13">
    <name type="scientific">Lingula anatina</name>
    <name type="common">Brachiopod</name>
    <name type="synonym">Lingula unguis</name>
    <dbReference type="NCBI Taxonomy" id="7574"/>
    <lineage>
        <taxon>Eukaryota</taxon>
        <taxon>Metazoa</taxon>
        <taxon>Spiralia</taxon>
        <taxon>Lophotrochozoa</taxon>
        <taxon>Brachiopoda</taxon>
        <taxon>Linguliformea</taxon>
        <taxon>Lingulata</taxon>
        <taxon>Lingulida</taxon>
        <taxon>Linguloidea</taxon>
        <taxon>Lingulidae</taxon>
        <taxon>Lingula</taxon>
    </lineage>
</organism>
<feature type="transmembrane region" description="Helical" evidence="9">
    <location>
        <begin position="383"/>
        <end position="411"/>
    </location>
</feature>
<feature type="domain" description="Wntless-like transmembrane" evidence="10">
    <location>
        <begin position="232"/>
        <end position="502"/>
    </location>
</feature>
<dbReference type="PANTHER" id="PTHR13449">
    <property type="entry name" value="INTEGRAL MEMBRANE PROTEIN GPR177"/>
    <property type="match status" value="1"/>
</dbReference>
<keyword evidence="4" id="KW-0879">Wnt signaling pathway</keyword>
<keyword evidence="3" id="KW-0217">Developmental protein</keyword>
<evidence type="ECO:0000256" key="5">
    <source>
        <dbReference type="ARBA" id="ARBA00022692"/>
    </source>
</evidence>